<dbReference type="InterPro" id="IPR005025">
    <property type="entry name" value="FMN_Rdtase-like_dom"/>
</dbReference>
<dbReference type="Pfam" id="PF03358">
    <property type="entry name" value="FMN_red"/>
    <property type="match status" value="1"/>
</dbReference>
<keyword evidence="4" id="KW-1185">Reference proteome</keyword>
<organism evidence="2 4">
    <name type="scientific">Didymodactylos carnosus</name>
    <dbReference type="NCBI Taxonomy" id="1234261"/>
    <lineage>
        <taxon>Eukaryota</taxon>
        <taxon>Metazoa</taxon>
        <taxon>Spiralia</taxon>
        <taxon>Gnathifera</taxon>
        <taxon>Rotifera</taxon>
        <taxon>Eurotatoria</taxon>
        <taxon>Bdelloidea</taxon>
        <taxon>Philodinida</taxon>
        <taxon>Philodinidae</taxon>
        <taxon>Didymodactylos</taxon>
    </lineage>
</organism>
<dbReference type="GO" id="GO:0010181">
    <property type="term" value="F:FMN binding"/>
    <property type="evidence" value="ECO:0007669"/>
    <property type="project" value="TreeGrafter"/>
</dbReference>
<dbReference type="EMBL" id="CAJOBC010086039">
    <property type="protein sequence ID" value="CAF4339055.1"/>
    <property type="molecule type" value="Genomic_DNA"/>
</dbReference>
<evidence type="ECO:0000259" key="1">
    <source>
        <dbReference type="Pfam" id="PF03358"/>
    </source>
</evidence>
<dbReference type="GO" id="GO:0005829">
    <property type="term" value="C:cytosol"/>
    <property type="evidence" value="ECO:0007669"/>
    <property type="project" value="TreeGrafter"/>
</dbReference>
<feature type="domain" description="NADPH-dependent FMN reductase-like" evidence="1">
    <location>
        <begin position="4"/>
        <end position="142"/>
    </location>
</feature>
<evidence type="ECO:0000313" key="3">
    <source>
        <dbReference type="EMBL" id="CAF4339055.1"/>
    </source>
</evidence>
<dbReference type="SUPFAM" id="SSF52218">
    <property type="entry name" value="Flavoproteins"/>
    <property type="match status" value="1"/>
</dbReference>
<dbReference type="PANTHER" id="PTHR30543:SF21">
    <property type="entry name" value="NAD(P)H-DEPENDENT FMN REDUCTASE LOT6"/>
    <property type="match status" value="1"/>
</dbReference>
<comment type="caution">
    <text evidence="2">The sequence shown here is derived from an EMBL/GenBank/DDBJ whole genome shotgun (WGS) entry which is preliminary data.</text>
</comment>
<sequence>MLHKVAIIMGSMRPNNICTRITKWVEKTIESFNEIELSVINLADWKLPFLDEPGIPAAHPYQHEHTKAWSQRVLLEDGFIFITPQYNWGYPASLKNAIDYLYKEWNGKNALIISYGGHGGNKVAAQLKEVLEGGCKMKIVDKMPGIVLSHEIIRDQIRIDLDKHFQPYAQDIQQAIEQLIAALNAKLSGKM</sequence>
<evidence type="ECO:0000313" key="4">
    <source>
        <dbReference type="Proteomes" id="UP000663829"/>
    </source>
</evidence>
<dbReference type="EMBL" id="CAJNOQ010020573">
    <property type="protein sequence ID" value="CAF1471519.1"/>
    <property type="molecule type" value="Genomic_DNA"/>
</dbReference>
<gene>
    <name evidence="2" type="ORF">GPM918_LOCUS35482</name>
    <name evidence="3" type="ORF">SRO942_LOCUS36199</name>
</gene>
<dbReference type="InterPro" id="IPR029039">
    <property type="entry name" value="Flavoprotein-like_sf"/>
</dbReference>
<proteinExistence type="predicted"/>
<dbReference type="Proteomes" id="UP000681722">
    <property type="component" value="Unassembled WGS sequence"/>
</dbReference>
<dbReference type="Proteomes" id="UP000663829">
    <property type="component" value="Unassembled WGS sequence"/>
</dbReference>
<dbReference type="AlphaFoldDB" id="A0A815R5Z2"/>
<name>A0A815R5Z2_9BILA</name>
<reference evidence="2" key="1">
    <citation type="submission" date="2021-02" db="EMBL/GenBank/DDBJ databases">
        <authorList>
            <person name="Nowell W R."/>
        </authorList>
    </citation>
    <scope>NUCLEOTIDE SEQUENCE</scope>
</reference>
<dbReference type="PANTHER" id="PTHR30543">
    <property type="entry name" value="CHROMATE REDUCTASE"/>
    <property type="match status" value="1"/>
</dbReference>
<dbReference type="InterPro" id="IPR050712">
    <property type="entry name" value="NAD(P)H-dep_reductase"/>
</dbReference>
<accession>A0A815R5Z2</accession>
<evidence type="ECO:0000313" key="2">
    <source>
        <dbReference type="EMBL" id="CAF1471519.1"/>
    </source>
</evidence>
<dbReference type="Gene3D" id="3.40.50.360">
    <property type="match status" value="1"/>
</dbReference>
<dbReference type="GO" id="GO:0016491">
    <property type="term" value="F:oxidoreductase activity"/>
    <property type="evidence" value="ECO:0007669"/>
    <property type="project" value="InterPro"/>
</dbReference>
<dbReference type="OrthoDB" id="68575at2759"/>
<protein>
    <recommendedName>
        <fullName evidence="1">NADPH-dependent FMN reductase-like domain-containing protein</fullName>
    </recommendedName>
</protein>